<feature type="non-terminal residue" evidence="1">
    <location>
        <position position="1"/>
    </location>
</feature>
<sequence>QQQHQQQLNTPQLRTSTVSLQSPVHIYIRCNLCIQPTNIEDEIKTNQNLITDLNLKPPQQEYIGVLNKSDIASYYDKTNIYNSQLTNFSKDGESFLLLVCWLYYVKK</sequence>
<protein>
    <submittedName>
        <fullName evidence="1">Uncharacterized protein</fullName>
    </submittedName>
</protein>
<dbReference type="AlphaFoldDB" id="A0A034VNL4"/>
<reference evidence="1" key="1">
    <citation type="journal article" date="2014" name="BMC Genomics">
        <title>Characterizing the developmental transcriptome of the oriental fruit fly, Bactrocera dorsalis (Diptera: Tephritidae) through comparative genomic analysis with Drosophila melanogaster utilizing modENCODE datasets.</title>
        <authorList>
            <person name="Geib S.M."/>
            <person name="Calla B."/>
            <person name="Hall B."/>
            <person name="Hou S."/>
            <person name="Manoukis N.C."/>
        </authorList>
    </citation>
    <scope>NUCLEOTIDE SEQUENCE</scope>
    <source>
        <strain evidence="1">Punador</strain>
    </source>
</reference>
<name>A0A034VNL4_BACDO</name>
<organism evidence="1">
    <name type="scientific">Bactrocera dorsalis</name>
    <name type="common">Oriental fruit fly</name>
    <name type="synonym">Dacus dorsalis</name>
    <dbReference type="NCBI Taxonomy" id="27457"/>
    <lineage>
        <taxon>Eukaryota</taxon>
        <taxon>Metazoa</taxon>
        <taxon>Ecdysozoa</taxon>
        <taxon>Arthropoda</taxon>
        <taxon>Hexapoda</taxon>
        <taxon>Insecta</taxon>
        <taxon>Pterygota</taxon>
        <taxon>Neoptera</taxon>
        <taxon>Endopterygota</taxon>
        <taxon>Diptera</taxon>
        <taxon>Brachycera</taxon>
        <taxon>Muscomorpha</taxon>
        <taxon>Tephritoidea</taxon>
        <taxon>Tephritidae</taxon>
        <taxon>Bactrocera</taxon>
        <taxon>Bactrocera</taxon>
    </lineage>
</organism>
<accession>A0A034VNL4</accession>
<proteinExistence type="predicted"/>
<evidence type="ECO:0000313" key="1">
    <source>
        <dbReference type="EMBL" id="JAC43682.1"/>
    </source>
</evidence>
<dbReference type="EMBL" id="GAKP01015270">
    <property type="protein sequence ID" value="JAC43682.1"/>
    <property type="molecule type" value="Transcribed_RNA"/>
</dbReference>